<evidence type="ECO:0000256" key="1">
    <source>
        <dbReference type="SAM" id="Phobius"/>
    </source>
</evidence>
<keyword evidence="1" id="KW-1133">Transmembrane helix</keyword>
<dbReference type="GeneID" id="20283379"/>
<evidence type="ECO:0000313" key="3">
    <source>
        <dbReference type="Proteomes" id="UP000028664"/>
    </source>
</evidence>
<dbReference type="Proteomes" id="UP000028664">
    <property type="component" value="Segment"/>
</dbReference>
<reference evidence="2 3" key="1">
    <citation type="submission" date="2014-06" db="EMBL/GenBank/DDBJ databases">
        <title>Bioinformatic genomic analysis of Bacillus phage Bobb.</title>
        <authorList>
            <person name="Lewis H.M.N."/>
            <person name="Temple L."/>
            <person name="Barth R.N."/>
            <person name="Bowles K.M."/>
            <person name="Churchin D.I."/>
            <person name="Scott-Croshaw C."/>
            <person name="Glasgow G.H."/>
            <person name="Gloe M.W."/>
            <person name="McGough T.M."/>
            <person name="Nutbrown S.A."/>
            <person name="Romulus S.R."/>
            <person name="Sanders K.A.M."/>
            <person name="Diachok C.R."/>
            <person name="Serigano J.P."/>
            <person name="Shin D."/>
            <person name="Suresh M.H."/>
            <person name="Conner A.R.N."/>
            <person name="Korba R.M."/>
            <person name="Livermore R.J."/>
            <person name="Rohlf M.B."/>
            <person name="Utterback S.D."/>
            <person name="Wilson V.E."/>
        </authorList>
    </citation>
    <scope>NUCLEOTIDE SEQUENCE [LARGE SCALE GENOMIC DNA]</scope>
</reference>
<name>A0A076G8S6_9CAUD</name>
<dbReference type="RefSeq" id="YP_009056361.1">
    <property type="nucleotide sequence ID" value="NC_024792.1"/>
</dbReference>
<sequence length="55" mass="6509">MIVEIITFIELMILMFISIFGMVFCDRKKDRIIFFIFAVGFLGLLGLVSWVNWFN</sequence>
<feature type="transmembrane region" description="Helical" evidence="1">
    <location>
        <begin position="6"/>
        <end position="25"/>
    </location>
</feature>
<keyword evidence="1" id="KW-0812">Transmembrane</keyword>
<protein>
    <submittedName>
        <fullName evidence="2">Uncharacterized protein</fullName>
    </submittedName>
</protein>
<dbReference type="KEGG" id="vg:20283379"/>
<proteinExistence type="predicted"/>
<feature type="transmembrane region" description="Helical" evidence="1">
    <location>
        <begin position="32"/>
        <end position="53"/>
    </location>
</feature>
<dbReference type="EMBL" id="KM051843">
    <property type="protein sequence ID" value="AII27993.1"/>
    <property type="molecule type" value="Genomic_DNA"/>
</dbReference>
<keyword evidence="3" id="KW-1185">Reference proteome</keyword>
<organism evidence="2 3">
    <name type="scientific">Bacillus phage Bobb</name>
    <dbReference type="NCBI Taxonomy" id="1527469"/>
    <lineage>
        <taxon>Viruses</taxon>
        <taxon>Duplodnaviria</taxon>
        <taxon>Heunggongvirae</taxon>
        <taxon>Uroviricota</taxon>
        <taxon>Caudoviricetes</taxon>
        <taxon>Herelleviridae</taxon>
        <taxon>Bastillevirinae</taxon>
        <taxon>Agatevirus</taxon>
        <taxon>Agatevirus bobb</taxon>
    </lineage>
</organism>
<evidence type="ECO:0000313" key="2">
    <source>
        <dbReference type="EMBL" id="AII27993.1"/>
    </source>
</evidence>
<accession>A0A076G8S6</accession>
<keyword evidence="1" id="KW-0472">Membrane</keyword>